<dbReference type="AlphaFoldDB" id="A0A6A6AGD3"/>
<sequence length="271" mass="32017">MEEHEEPFRHTPLDLSTNSIRLIEYVCLSYVWGPDDETHTITINGQPFQVRRNLWDFLKTASTHVRRRDFNALWIDALCIDQSNLLERNHQVKQMGSIYRNAHHVIAWLDDDAFVARHNQEAWITHHQKSDDHNLGELRMFCDNEYWQRAWITQEVFLAREIFFLAGMNVLDLKSLLGGAKVYISGLTRRTGYQHFQPFYDIQERSGTFSLLENLWRFRQKECSDWRDAVYSLLSISEDAAYLDVKYDISRVALALEVMQNPQEDFCLCHA</sequence>
<feature type="domain" description="Heterokaryon incompatibility" evidence="1">
    <location>
        <begin position="25"/>
        <end position="155"/>
    </location>
</feature>
<dbReference type="InterPro" id="IPR010730">
    <property type="entry name" value="HET"/>
</dbReference>
<dbReference type="OrthoDB" id="194358at2759"/>
<dbReference type="InterPro" id="IPR052895">
    <property type="entry name" value="HetReg/Transcr_Mod"/>
</dbReference>
<proteinExistence type="predicted"/>
<dbReference type="RefSeq" id="XP_033524495.1">
    <property type="nucleotide sequence ID" value="XM_033663665.1"/>
</dbReference>
<keyword evidence="3" id="KW-1185">Reference proteome</keyword>
<organism evidence="2 3">
    <name type="scientific">Dothidotthia symphoricarpi CBS 119687</name>
    <dbReference type="NCBI Taxonomy" id="1392245"/>
    <lineage>
        <taxon>Eukaryota</taxon>
        <taxon>Fungi</taxon>
        <taxon>Dikarya</taxon>
        <taxon>Ascomycota</taxon>
        <taxon>Pezizomycotina</taxon>
        <taxon>Dothideomycetes</taxon>
        <taxon>Pleosporomycetidae</taxon>
        <taxon>Pleosporales</taxon>
        <taxon>Dothidotthiaceae</taxon>
        <taxon>Dothidotthia</taxon>
    </lineage>
</organism>
<protein>
    <submittedName>
        <fullName evidence="2">HET-domain-containing protein</fullName>
    </submittedName>
</protein>
<dbReference type="PANTHER" id="PTHR24148">
    <property type="entry name" value="ANKYRIN REPEAT DOMAIN-CONTAINING PROTEIN 39 HOMOLOG-RELATED"/>
    <property type="match status" value="1"/>
</dbReference>
<feature type="non-terminal residue" evidence="2">
    <location>
        <position position="271"/>
    </location>
</feature>
<reference evidence="2" key="1">
    <citation type="journal article" date="2020" name="Stud. Mycol.">
        <title>101 Dothideomycetes genomes: a test case for predicting lifestyles and emergence of pathogens.</title>
        <authorList>
            <person name="Haridas S."/>
            <person name="Albert R."/>
            <person name="Binder M."/>
            <person name="Bloem J."/>
            <person name="Labutti K."/>
            <person name="Salamov A."/>
            <person name="Andreopoulos B."/>
            <person name="Baker S."/>
            <person name="Barry K."/>
            <person name="Bills G."/>
            <person name="Bluhm B."/>
            <person name="Cannon C."/>
            <person name="Castanera R."/>
            <person name="Culley D."/>
            <person name="Daum C."/>
            <person name="Ezra D."/>
            <person name="Gonzalez J."/>
            <person name="Henrissat B."/>
            <person name="Kuo A."/>
            <person name="Liang C."/>
            <person name="Lipzen A."/>
            <person name="Lutzoni F."/>
            <person name="Magnuson J."/>
            <person name="Mondo S."/>
            <person name="Nolan M."/>
            <person name="Ohm R."/>
            <person name="Pangilinan J."/>
            <person name="Park H.-J."/>
            <person name="Ramirez L."/>
            <person name="Alfaro M."/>
            <person name="Sun H."/>
            <person name="Tritt A."/>
            <person name="Yoshinaga Y."/>
            <person name="Zwiers L.-H."/>
            <person name="Turgeon B."/>
            <person name="Goodwin S."/>
            <person name="Spatafora J."/>
            <person name="Crous P."/>
            <person name="Grigoriev I."/>
        </authorList>
    </citation>
    <scope>NUCLEOTIDE SEQUENCE</scope>
    <source>
        <strain evidence="2">CBS 119687</strain>
    </source>
</reference>
<dbReference type="Proteomes" id="UP000799771">
    <property type="component" value="Unassembled WGS sequence"/>
</dbReference>
<dbReference type="Pfam" id="PF06985">
    <property type="entry name" value="HET"/>
    <property type="match status" value="1"/>
</dbReference>
<dbReference type="GeneID" id="54404097"/>
<accession>A0A6A6AGD3</accession>
<evidence type="ECO:0000313" key="3">
    <source>
        <dbReference type="Proteomes" id="UP000799771"/>
    </source>
</evidence>
<dbReference type="EMBL" id="ML977505">
    <property type="protein sequence ID" value="KAF2130108.1"/>
    <property type="molecule type" value="Genomic_DNA"/>
</dbReference>
<gene>
    <name evidence="2" type="ORF">P153DRAFT_289632</name>
</gene>
<evidence type="ECO:0000313" key="2">
    <source>
        <dbReference type="EMBL" id="KAF2130108.1"/>
    </source>
</evidence>
<evidence type="ECO:0000259" key="1">
    <source>
        <dbReference type="Pfam" id="PF06985"/>
    </source>
</evidence>
<name>A0A6A6AGD3_9PLEO</name>
<dbReference type="PANTHER" id="PTHR24148:SF73">
    <property type="entry name" value="HET DOMAIN PROTEIN (AFU_ORTHOLOGUE AFUA_8G01020)"/>
    <property type="match status" value="1"/>
</dbReference>